<feature type="region of interest" description="Disordered" evidence="1">
    <location>
        <begin position="384"/>
        <end position="403"/>
    </location>
</feature>
<dbReference type="SUPFAM" id="SSF53756">
    <property type="entry name" value="UDP-Glycosyltransferase/glycogen phosphorylase"/>
    <property type="match status" value="1"/>
</dbReference>
<name>A0A841GYK3_9BACT</name>
<sequence>MQKASTGPSGDRPSSSDLLCFSHLRWDFVTQRPQHLLSRFARERRVFYWEEPVYDTGEAWLDVSPRADGLTVVIPHLPWRDPEANDAAQRVLLDAFMDEQGIGAHVAWFYTPMALGFAGHLSPLATVYDCMDELSAFLYAPPELLEREAELLRRADLVFTGGPSLYEAKHGRHPSVHLFPSSIDTAHFGRARGLKDADPADQAGIAHPRIGFFGVLDERFDPELVRDIAAARPEWQLVLIGPVVKIDEDALPKAENIHYLGGKSYGELPEYLAGWDVAALFFAINESTRFISPTKTPEYLAAGRPVVSSPIVDVERTWARDAMVRIAADADAWVRAIESLLEMDGAEREAWLERVDRALARSSWDQTYHEMRALLDGAAEGREWDASADGVEQESGLAAAAGD</sequence>
<dbReference type="Proteomes" id="UP000582837">
    <property type="component" value="Unassembled WGS sequence"/>
</dbReference>
<keyword evidence="3" id="KW-1185">Reference proteome</keyword>
<gene>
    <name evidence="2" type="ORF">HNQ61_002446</name>
</gene>
<accession>A0A841GYK3</accession>
<dbReference type="AlphaFoldDB" id="A0A841GYK3"/>
<evidence type="ECO:0000313" key="3">
    <source>
        <dbReference type="Proteomes" id="UP000582837"/>
    </source>
</evidence>
<protein>
    <submittedName>
        <fullName evidence="2">UDP-galactopyranose mutase</fullName>
        <ecNumber evidence="2">5.4.99.9</ecNumber>
    </submittedName>
</protein>
<proteinExistence type="predicted"/>
<dbReference type="EC" id="5.4.99.9" evidence="2"/>
<dbReference type="RefSeq" id="WP_170033155.1">
    <property type="nucleotide sequence ID" value="NZ_JABDTL010000001.1"/>
</dbReference>
<dbReference type="PANTHER" id="PTHR12526">
    <property type="entry name" value="GLYCOSYLTRANSFERASE"/>
    <property type="match status" value="1"/>
</dbReference>
<dbReference type="Gene3D" id="3.40.50.11010">
    <property type="match status" value="1"/>
</dbReference>
<dbReference type="Pfam" id="PF13692">
    <property type="entry name" value="Glyco_trans_1_4"/>
    <property type="match status" value="1"/>
</dbReference>
<comment type="caution">
    <text evidence="2">The sequence shown here is derived from an EMBL/GenBank/DDBJ whole genome shotgun (WGS) entry which is preliminary data.</text>
</comment>
<dbReference type="GO" id="GO:0008767">
    <property type="term" value="F:UDP-galactopyranose mutase activity"/>
    <property type="evidence" value="ECO:0007669"/>
    <property type="project" value="UniProtKB-EC"/>
</dbReference>
<reference evidence="2 3" key="1">
    <citation type="submission" date="2020-08" db="EMBL/GenBank/DDBJ databases">
        <title>Genomic Encyclopedia of Type Strains, Phase IV (KMG-IV): sequencing the most valuable type-strain genomes for metagenomic binning, comparative biology and taxonomic classification.</title>
        <authorList>
            <person name="Goeker M."/>
        </authorList>
    </citation>
    <scope>NUCLEOTIDE SEQUENCE [LARGE SCALE GENOMIC DNA]</scope>
    <source>
        <strain evidence="2 3">DSM 29007</strain>
    </source>
</reference>
<dbReference type="EMBL" id="JACHIA010000006">
    <property type="protein sequence ID" value="MBB6070824.1"/>
    <property type="molecule type" value="Genomic_DNA"/>
</dbReference>
<evidence type="ECO:0000256" key="1">
    <source>
        <dbReference type="SAM" id="MobiDB-lite"/>
    </source>
</evidence>
<evidence type="ECO:0000313" key="2">
    <source>
        <dbReference type="EMBL" id="MBB6070824.1"/>
    </source>
</evidence>
<dbReference type="Gene3D" id="3.40.50.2000">
    <property type="entry name" value="Glycogen Phosphorylase B"/>
    <property type="match status" value="1"/>
</dbReference>
<organism evidence="2 3">
    <name type="scientific">Longimicrobium terrae</name>
    <dbReference type="NCBI Taxonomy" id="1639882"/>
    <lineage>
        <taxon>Bacteria</taxon>
        <taxon>Pseudomonadati</taxon>
        <taxon>Gemmatimonadota</taxon>
        <taxon>Longimicrobiia</taxon>
        <taxon>Longimicrobiales</taxon>
        <taxon>Longimicrobiaceae</taxon>
        <taxon>Longimicrobium</taxon>
    </lineage>
</organism>
<dbReference type="PANTHER" id="PTHR12526:SF630">
    <property type="entry name" value="GLYCOSYLTRANSFERASE"/>
    <property type="match status" value="1"/>
</dbReference>
<keyword evidence="2" id="KW-0413">Isomerase</keyword>